<gene>
    <name evidence="6" type="ORF">D3226_05075</name>
</gene>
<comment type="catalytic activity">
    <reaction evidence="1">
        <text>a uridine in RNA = a pseudouridine in RNA</text>
        <dbReference type="Rhea" id="RHEA:48348"/>
        <dbReference type="Rhea" id="RHEA-COMP:12068"/>
        <dbReference type="Rhea" id="RHEA-COMP:12069"/>
        <dbReference type="ChEBI" id="CHEBI:65314"/>
        <dbReference type="ChEBI" id="CHEBI:65315"/>
    </reaction>
</comment>
<evidence type="ECO:0000256" key="4">
    <source>
        <dbReference type="SAM" id="MobiDB-lite"/>
    </source>
</evidence>
<feature type="domain" description="Pseudouridine synthase RsuA/RluA-like" evidence="5">
    <location>
        <begin position="102"/>
        <end position="261"/>
    </location>
</feature>
<evidence type="ECO:0000313" key="7">
    <source>
        <dbReference type="Proteomes" id="UP001646141"/>
    </source>
</evidence>
<dbReference type="Proteomes" id="UP001646141">
    <property type="component" value="Unassembled WGS sequence"/>
</dbReference>
<evidence type="ECO:0000256" key="1">
    <source>
        <dbReference type="ARBA" id="ARBA00000073"/>
    </source>
</evidence>
<evidence type="ECO:0000256" key="3">
    <source>
        <dbReference type="ARBA" id="ARBA00033164"/>
    </source>
</evidence>
<dbReference type="PANTHER" id="PTHR21600:SF84">
    <property type="entry name" value="PSEUDOURIDINE SYNTHASE RSUA_RLUA-LIKE DOMAIN-CONTAINING PROTEIN"/>
    <property type="match status" value="1"/>
</dbReference>
<comment type="caution">
    <text evidence="6">The sequence shown here is derived from an EMBL/GenBank/DDBJ whole genome shotgun (WGS) entry which is preliminary data.</text>
</comment>
<dbReference type="InterPro" id="IPR020103">
    <property type="entry name" value="PsdUridine_synth_cat_dom_sf"/>
</dbReference>
<sequence length="325" mass="36729">MPPRSPLPQRLGLDAAWMRTPDFDATNPQPWPTMRAWLVSRLAQHIDVDAFLADERFVRQSGEPFFADAEYRPNTFVWFYRDLPEEAPVPGEIRVVHRDERIVVIDKPPFLSSIPRGKHIRESVVVRMRDELGLPELTPMHRLDRVTSGLLLLATEKRWRGAYQSMFMRGEVAKTYRAAAALRPELELPTTVVNHLRKEHGTWQGMVVPGAEPNAESLVELERELVPEEVHADWGSSPSGRWGAYRLTPRTGKTHQLRLHLLGLGIPMAGDPLYPDVLDVAVDDFSTPLQLLASELTFTDPVDGTAREFTSDRPFPLAPSSAQSH</sequence>
<dbReference type="Pfam" id="PF00849">
    <property type="entry name" value="PseudoU_synth_2"/>
    <property type="match status" value="1"/>
</dbReference>
<protein>
    <recommendedName>
        <fullName evidence="2">RNA pseudouridylate synthase</fullName>
    </recommendedName>
    <alternativeName>
        <fullName evidence="3">RNA-uridine isomerase</fullName>
    </alternativeName>
</protein>
<dbReference type="InterPro" id="IPR050188">
    <property type="entry name" value="RluA_PseudoU_synthase"/>
</dbReference>
<evidence type="ECO:0000259" key="5">
    <source>
        <dbReference type="Pfam" id="PF00849"/>
    </source>
</evidence>
<feature type="region of interest" description="Disordered" evidence="4">
    <location>
        <begin position="304"/>
        <end position="325"/>
    </location>
</feature>
<proteinExistence type="predicted"/>
<dbReference type="SUPFAM" id="SSF55120">
    <property type="entry name" value="Pseudouridine synthase"/>
    <property type="match status" value="1"/>
</dbReference>
<evidence type="ECO:0000256" key="2">
    <source>
        <dbReference type="ARBA" id="ARBA00031870"/>
    </source>
</evidence>
<organism evidence="6 7">
    <name type="scientific">Leucobacter chromiireducens subsp. chromiireducens</name>
    <dbReference type="NCBI Taxonomy" id="660067"/>
    <lineage>
        <taxon>Bacteria</taxon>
        <taxon>Bacillati</taxon>
        <taxon>Actinomycetota</taxon>
        <taxon>Actinomycetes</taxon>
        <taxon>Micrococcales</taxon>
        <taxon>Microbacteriaceae</taxon>
        <taxon>Leucobacter</taxon>
    </lineage>
</organism>
<reference evidence="6 7" key="1">
    <citation type="submission" date="2018-09" db="EMBL/GenBank/DDBJ databases">
        <title>Comparative genomics of Leucobacter spp.</title>
        <authorList>
            <person name="Reis A.C."/>
            <person name="Kolvenbach B.A."/>
            <person name="Corvini P.F.X."/>
            <person name="Nunes O.C."/>
        </authorList>
    </citation>
    <scope>NUCLEOTIDE SEQUENCE [LARGE SCALE GENOMIC DNA]</scope>
    <source>
        <strain evidence="6 7">L-1</strain>
    </source>
</reference>
<dbReference type="PANTHER" id="PTHR21600">
    <property type="entry name" value="MITOCHONDRIAL RNA PSEUDOURIDINE SYNTHASE"/>
    <property type="match status" value="1"/>
</dbReference>
<name>A0ABS1SML4_9MICO</name>
<evidence type="ECO:0000313" key="6">
    <source>
        <dbReference type="EMBL" id="MBL3689333.1"/>
    </source>
</evidence>
<dbReference type="RefSeq" id="WP_202381272.1">
    <property type="nucleotide sequence ID" value="NZ_BAAAMA010000004.1"/>
</dbReference>
<dbReference type="Gene3D" id="3.30.2350.10">
    <property type="entry name" value="Pseudouridine synthase"/>
    <property type="match status" value="1"/>
</dbReference>
<keyword evidence="7" id="KW-1185">Reference proteome</keyword>
<dbReference type="EMBL" id="QYAD01000001">
    <property type="protein sequence ID" value="MBL3689333.1"/>
    <property type="molecule type" value="Genomic_DNA"/>
</dbReference>
<dbReference type="InterPro" id="IPR006145">
    <property type="entry name" value="PsdUridine_synth_RsuA/RluA"/>
</dbReference>
<accession>A0ABS1SML4</accession>